<dbReference type="EMBL" id="PTIX01000002">
    <property type="protein sequence ID" value="PPK70288.1"/>
    <property type="molecule type" value="Genomic_DNA"/>
</dbReference>
<dbReference type="AlphaFoldDB" id="A0A2S6GYK6"/>
<accession>A0A2S6GYK6</accession>
<dbReference type="Pfam" id="PF10706">
    <property type="entry name" value="Aminoglyc_resit"/>
    <property type="match status" value="1"/>
</dbReference>
<sequence>MAPTSTPWGTWDPITPTAVAALFACFDVPWWVAGGYAVELAVGHPVRDHTDIDVLLLRRDHPVIQEVLAGWEWWAADPPGELRPWLPGEPLPAHVHDIWCRPTDQPWRLQFMLNDTTGEDWISRRNPDIREPIAALGATTADGIPYLRPEIQLFYKAKGRRPKDDVDFTAALPVLATDQRAWLVDAITRTHGQDHPWLRRLTADLS</sequence>
<proteinExistence type="predicted"/>
<name>A0A2S6GYK6_9PSEU</name>
<dbReference type="Gene3D" id="3.30.460.40">
    <property type="match status" value="1"/>
</dbReference>
<dbReference type="InterPro" id="IPR019646">
    <property type="entry name" value="Aminoglyc_AdlTrfase"/>
</dbReference>
<reference evidence="1 2" key="1">
    <citation type="submission" date="2018-02" db="EMBL/GenBank/DDBJ databases">
        <title>Genomic Encyclopedia of Archaeal and Bacterial Type Strains, Phase II (KMG-II): from individual species to whole genera.</title>
        <authorList>
            <person name="Goeker M."/>
        </authorList>
    </citation>
    <scope>NUCLEOTIDE SEQUENCE [LARGE SCALE GENOMIC DNA]</scope>
    <source>
        <strain evidence="1 2">YU 961-1</strain>
    </source>
</reference>
<dbReference type="Proteomes" id="UP000239203">
    <property type="component" value="Unassembled WGS sequence"/>
</dbReference>
<evidence type="ECO:0000313" key="2">
    <source>
        <dbReference type="Proteomes" id="UP000239203"/>
    </source>
</evidence>
<protein>
    <recommendedName>
        <fullName evidence="3">Aminoglycoside-2''-adenylyltransferase</fullName>
    </recommendedName>
</protein>
<keyword evidence="2" id="KW-1185">Reference proteome</keyword>
<dbReference type="RefSeq" id="WP_104477146.1">
    <property type="nucleotide sequence ID" value="NZ_CP154825.1"/>
</dbReference>
<evidence type="ECO:0000313" key="1">
    <source>
        <dbReference type="EMBL" id="PPK70288.1"/>
    </source>
</evidence>
<dbReference type="OrthoDB" id="4539099at2"/>
<organism evidence="1 2">
    <name type="scientific">Actinokineospora auranticolor</name>
    <dbReference type="NCBI Taxonomy" id="155976"/>
    <lineage>
        <taxon>Bacteria</taxon>
        <taxon>Bacillati</taxon>
        <taxon>Actinomycetota</taxon>
        <taxon>Actinomycetes</taxon>
        <taxon>Pseudonocardiales</taxon>
        <taxon>Pseudonocardiaceae</taxon>
        <taxon>Actinokineospora</taxon>
    </lineage>
</organism>
<evidence type="ECO:0008006" key="3">
    <source>
        <dbReference type="Google" id="ProtNLM"/>
    </source>
</evidence>
<gene>
    <name evidence="1" type="ORF">CLV40_102199</name>
</gene>
<comment type="caution">
    <text evidence="1">The sequence shown here is derived from an EMBL/GenBank/DDBJ whole genome shotgun (WGS) entry which is preliminary data.</text>
</comment>